<dbReference type="InterPro" id="IPR015422">
    <property type="entry name" value="PyrdxlP-dep_Trfase_small"/>
</dbReference>
<evidence type="ECO:0000256" key="7">
    <source>
        <dbReference type="RuleBase" id="RU004508"/>
    </source>
</evidence>
<evidence type="ECO:0000256" key="4">
    <source>
        <dbReference type="HAMAP-Rule" id="MF_01970"/>
    </source>
</evidence>
<name>A0A562VAN6_9ACTN</name>
<feature type="binding site" evidence="4">
    <location>
        <position position="288"/>
    </location>
    <ligand>
        <name>pyridoxal 5'-phosphate</name>
        <dbReference type="ChEBI" id="CHEBI:597326"/>
    </ligand>
</feature>
<keyword evidence="1 4" id="KW-0662">Pyridine nucleotide biosynthesis</keyword>
<proteinExistence type="inferred from homology"/>
<keyword evidence="3 4" id="KW-0663">Pyridoxal phosphate</keyword>
<evidence type="ECO:0000256" key="1">
    <source>
        <dbReference type="ARBA" id="ARBA00022642"/>
    </source>
</evidence>
<evidence type="ECO:0000313" key="9">
    <source>
        <dbReference type="Proteomes" id="UP000321617"/>
    </source>
</evidence>
<feature type="binding site" evidence="4">
    <location>
        <position position="102"/>
    </location>
    <ligand>
        <name>pyridoxal 5'-phosphate</name>
        <dbReference type="ChEBI" id="CHEBI:597326"/>
    </ligand>
</feature>
<dbReference type="AlphaFoldDB" id="A0A562VAN6"/>
<dbReference type="HAMAP" id="MF_01970">
    <property type="entry name" value="Kynureninase"/>
    <property type="match status" value="1"/>
</dbReference>
<feature type="binding site" evidence="4">
    <location>
        <position position="101"/>
    </location>
    <ligand>
        <name>pyridoxal 5'-phosphate</name>
        <dbReference type="ChEBI" id="CHEBI:597326"/>
    </ligand>
</feature>
<keyword evidence="9" id="KW-1185">Reference proteome</keyword>
<gene>
    <name evidence="4" type="primary">kynU</name>
    <name evidence="8" type="ORF">LX16_0636</name>
</gene>
<evidence type="ECO:0000313" key="8">
    <source>
        <dbReference type="EMBL" id="TWJ14942.1"/>
    </source>
</evidence>
<dbReference type="GO" id="GO:0019805">
    <property type="term" value="P:quinolinate biosynthetic process"/>
    <property type="evidence" value="ECO:0007669"/>
    <property type="project" value="UniProtKB-UniRule"/>
</dbReference>
<dbReference type="Gene3D" id="3.90.1150.10">
    <property type="entry name" value="Aspartate Aminotransferase, domain 1"/>
    <property type="match status" value="1"/>
</dbReference>
<comment type="function">
    <text evidence="4 6">Catalyzes the cleavage of L-kynurenine (L-Kyn) and L-3-hydroxykynurenine (L-3OHKyn) into anthranilic acid (AA) and 3-hydroxyanthranilic acid (3-OHAA), respectively.</text>
</comment>
<dbReference type="EC" id="3.7.1.3" evidence="4 5"/>
<feature type="modified residue" description="N6-(pyridoxal phosphate)lysine" evidence="4">
    <location>
        <position position="233"/>
    </location>
</feature>
<comment type="subunit">
    <text evidence="4 6">Homodimer.</text>
</comment>
<dbReference type="GO" id="GO:0030429">
    <property type="term" value="F:kynureninase activity"/>
    <property type="evidence" value="ECO:0007669"/>
    <property type="project" value="UniProtKB-UniRule"/>
</dbReference>
<keyword evidence="2 4" id="KW-0378">Hydrolase</keyword>
<sequence>MFDDIHAEADPTVWDAADPLAGFRARFSLDNAGVIYLDGNSLGRPPRSVQAAMRDIIDGQWPHSLIKGWDHWIDLPARAGDRLAGAALGARPGEVLVSDSTSVNLYKLAAAALAAAPPGRRVIVTDDDNFPTDRYVLQGVAEQYGGELRTVETDIDTGVDPQAVAEAVGGDTALVSLSHVAYRSGALADMTEITDVAHDAGALVLWDLCHSVGSVDVALRDCDVDLAVGCTYKHVNAGPGAPAFLYVREDLHDRLRQPIWGWFSQADQFDMDAGYRPQTGVGRFAVGTPGVVGVAGVLAATELIAEAGMPAIREKSMRLGEYAARLVAARLTPLGFTLASPADPLRRGGHLTVRHPQAWQISQAMREAGVIPDYRTPERIRLGFAPLYNGYTEVRDAIDRMAEIVSTEAHVAYPADPGRVT</sequence>
<evidence type="ECO:0000256" key="6">
    <source>
        <dbReference type="PIRNR" id="PIRNR038800"/>
    </source>
</evidence>
<comment type="similarity">
    <text evidence="4 6">Belongs to the kynureninase family.</text>
</comment>
<evidence type="ECO:0000256" key="2">
    <source>
        <dbReference type="ARBA" id="ARBA00022801"/>
    </source>
</evidence>
<evidence type="ECO:0000256" key="3">
    <source>
        <dbReference type="ARBA" id="ARBA00022898"/>
    </source>
</evidence>
<dbReference type="UniPathway" id="UPA00334">
    <property type="reaction ID" value="UER00455"/>
</dbReference>
<dbReference type="GO" id="GO:0043420">
    <property type="term" value="P:anthranilate metabolic process"/>
    <property type="evidence" value="ECO:0007669"/>
    <property type="project" value="TreeGrafter"/>
</dbReference>
<dbReference type="Proteomes" id="UP000321617">
    <property type="component" value="Unassembled WGS sequence"/>
</dbReference>
<dbReference type="InterPro" id="IPR015424">
    <property type="entry name" value="PyrdxlP-dep_Trfase"/>
</dbReference>
<dbReference type="Pfam" id="PF01041">
    <property type="entry name" value="DegT_DnrJ_EryC1"/>
    <property type="match status" value="1"/>
</dbReference>
<organism evidence="8 9">
    <name type="scientific">Stackebrandtia albiflava</name>
    <dbReference type="NCBI Taxonomy" id="406432"/>
    <lineage>
        <taxon>Bacteria</taxon>
        <taxon>Bacillati</taxon>
        <taxon>Actinomycetota</taxon>
        <taxon>Actinomycetes</taxon>
        <taxon>Glycomycetales</taxon>
        <taxon>Glycomycetaceae</taxon>
        <taxon>Stackebrandtia</taxon>
    </lineage>
</organism>
<dbReference type="GO" id="GO:0005737">
    <property type="term" value="C:cytoplasm"/>
    <property type="evidence" value="ECO:0007669"/>
    <property type="project" value="UniProtKB-UniRule"/>
</dbReference>
<dbReference type="RefSeq" id="WP_147132799.1">
    <property type="nucleotide sequence ID" value="NZ_BAABIJ010000001.1"/>
</dbReference>
<feature type="binding site" evidence="4">
    <location>
        <begin position="130"/>
        <end position="133"/>
    </location>
    <ligand>
        <name>pyridoxal 5'-phosphate</name>
        <dbReference type="ChEBI" id="CHEBI:597326"/>
    </ligand>
</feature>
<dbReference type="GO" id="GO:0097053">
    <property type="term" value="P:L-kynurenine catabolic process"/>
    <property type="evidence" value="ECO:0007669"/>
    <property type="project" value="UniProtKB-UniRule"/>
</dbReference>
<dbReference type="PIRSF" id="PIRSF038800">
    <property type="entry name" value="KYNU"/>
    <property type="match status" value="1"/>
</dbReference>
<dbReference type="NCBIfam" id="TIGR01814">
    <property type="entry name" value="kynureninase"/>
    <property type="match status" value="1"/>
</dbReference>
<comment type="caution">
    <text evidence="4">Lacks conserved residue(s) required for the propagation of feature annotation.</text>
</comment>
<comment type="similarity">
    <text evidence="7">Belongs to the DegT/DnrJ/EryC1 family.</text>
</comment>
<dbReference type="OrthoDB" id="9812626at2"/>
<comment type="cofactor">
    <cofactor evidence="4 6">
        <name>pyridoxal 5'-phosphate</name>
        <dbReference type="ChEBI" id="CHEBI:597326"/>
    </cofactor>
</comment>
<feature type="binding site" evidence="4">
    <location>
        <position position="262"/>
    </location>
    <ligand>
        <name>pyridoxal 5'-phosphate</name>
        <dbReference type="ChEBI" id="CHEBI:597326"/>
    </ligand>
</feature>
<protein>
    <recommendedName>
        <fullName evidence="4 5">Kynureninase</fullName>
        <ecNumber evidence="4 5">3.7.1.3</ecNumber>
    </recommendedName>
    <alternativeName>
        <fullName evidence="4">L-kynurenine hydrolase</fullName>
    </alternativeName>
</protein>
<comment type="catalytic activity">
    <reaction evidence="6">
        <text>3-hydroxy-L-kynurenine + H2O = 3-hydroxyanthranilate + L-alanine + H(+)</text>
        <dbReference type="Rhea" id="RHEA:25143"/>
        <dbReference type="ChEBI" id="CHEBI:15377"/>
        <dbReference type="ChEBI" id="CHEBI:15378"/>
        <dbReference type="ChEBI" id="CHEBI:36559"/>
        <dbReference type="ChEBI" id="CHEBI:57972"/>
        <dbReference type="ChEBI" id="CHEBI:58125"/>
        <dbReference type="EC" id="3.7.1.3"/>
    </reaction>
</comment>
<dbReference type="GO" id="GO:0030170">
    <property type="term" value="F:pyridoxal phosphate binding"/>
    <property type="evidence" value="ECO:0007669"/>
    <property type="project" value="UniProtKB-UniRule"/>
</dbReference>
<comment type="pathway">
    <text evidence="4 6">Cofactor biosynthesis; NAD(+) biosynthesis; quinolinate from L-kynurenine: step 2/3.</text>
</comment>
<dbReference type="InterPro" id="IPR000653">
    <property type="entry name" value="DegT/StrS_aminotransferase"/>
</dbReference>
<dbReference type="PANTHER" id="PTHR14084:SF0">
    <property type="entry name" value="KYNURENINASE"/>
    <property type="match status" value="1"/>
</dbReference>
<dbReference type="SUPFAM" id="SSF53383">
    <property type="entry name" value="PLP-dependent transferases"/>
    <property type="match status" value="1"/>
</dbReference>
<evidence type="ECO:0000256" key="5">
    <source>
        <dbReference type="NCBIfam" id="TIGR01814"/>
    </source>
</evidence>
<dbReference type="UniPathway" id="UPA00253">
    <property type="reaction ID" value="UER00329"/>
</dbReference>
<feature type="binding site" evidence="4">
    <location>
        <position position="207"/>
    </location>
    <ligand>
        <name>pyridoxal 5'-phosphate</name>
        <dbReference type="ChEBI" id="CHEBI:597326"/>
    </ligand>
</feature>
<dbReference type="InterPro" id="IPR010111">
    <property type="entry name" value="Kynureninase"/>
</dbReference>
<comment type="caution">
    <text evidence="8">The sequence shown here is derived from an EMBL/GenBank/DDBJ whole genome shotgun (WGS) entry which is preliminary data.</text>
</comment>
<dbReference type="Gene3D" id="3.40.640.10">
    <property type="entry name" value="Type I PLP-dependent aspartate aminotransferase-like (Major domain)"/>
    <property type="match status" value="1"/>
</dbReference>
<comment type="pathway">
    <text evidence="4 6">Amino-acid degradation; L-kynurenine degradation; L-alanine and anthranilate from L-kynurenine: step 1/1.</text>
</comment>
<dbReference type="InterPro" id="IPR015421">
    <property type="entry name" value="PyrdxlP-dep_Trfase_major"/>
</dbReference>
<accession>A0A562VAN6</accession>
<comment type="catalytic activity">
    <reaction evidence="4 6">
        <text>L-kynurenine + H2O = anthranilate + L-alanine + H(+)</text>
        <dbReference type="Rhea" id="RHEA:16813"/>
        <dbReference type="ChEBI" id="CHEBI:15377"/>
        <dbReference type="ChEBI" id="CHEBI:15378"/>
        <dbReference type="ChEBI" id="CHEBI:16567"/>
        <dbReference type="ChEBI" id="CHEBI:57959"/>
        <dbReference type="ChEBI" id="CHEBI:57972"/>
        <dbReference type="EC" id="3.7.1.3"/>
    </reaction>
</comment>
<dbReference type="EMBL" id="VLLL01000005">
    <property type="protein sequence ID" value="TWJ14942.1"/>
    <property type="molecule type" value="Genomic_DNA"/>
</dbReference>
<feature type="binding site" evidence="4">
    <location>
        <position position="210"/>
    </location>
    <ligand>
        <name>pyridoxal 5'-phosphate</name>
        <dbReference type="ChEBI" id="CHEBI:597326"/>
    </ligand>
</feature>
<feature type="binding site" evidence="4">
    <location>
        <position position="232"/>
    </location>
    <ligand>
        <name>pyridoxal 5'-phosphate</name>
        <dbReference type="ChEBI" id="CHEBI:597326"/>
    </ligand>
</feature>
<reference evidence="8 9" key="1">
    <citation type="journal article" date="2013" name="Stand. Genomic Sci.">
        <title>Genomic Encyclopedia of Type Strains, Phase I: The one thousand microbial genomes (KMG-I) project.</title>
        <authorList>
            <person name="Kyrpides N.C."/>
            <person name="Woyke T."/>
            <person name="Eisen J.A."/>
            <person name="Garrity G."/>
            <person name="Lilburn T.G."/>
            <person name="Beck B.J."/>
            <person name="Whitman W.B."/>
            <person name="Hugenholtz P."/>
            <person name="Klenk H.P."/>
        </authorList>
    </citation>
    <scope>NUCLEOTIDE SEQUENCE [LARGE SCALE GENOMIC DNA]</scope>
    <source>
        <strain evidence="8 9">DSM 45044</strain>
    </source>
</reference>
<dbReference type="GO" id="GO:0009435">
    <property type="term" value="P:NAD+ biosynthetic process"/>
    <property type="evidence" value="ECO:0007669"/>
    <property type="project" value="UniProtKB-UniRule"/>
</dbReference>
<dbReference type="PANTHER" id="PTHR14084">
    <property type="entry name" value="KYNURENINASE"/>
    <property type="match status" value="1"/>
</dbReference>
<dbReference type="GO" id="GO:0019441">
    <property type="term" value="P:L-tryptophan catabolic process to kynurenine"/>
    <property type="evidence" value="ECO:0007669"/>
    <property type="project" value="TreeGrafter"/>
</dbReference>
<dbReference type="Pfam" id="PF22580">
    <property type="entry name" value="KYNU_C"/>
    <property type="match status" value="1"/>
</dbReference>